<dbReference type="Pfam" id="PF07690">
    <property type="entry name" value="MFS_1"/>
    <property type="match status" value="1"/>
</dbReference>
<accession>A0A4Y8MWT3</accession>
<proteinExistence type="predicted"/>
<dbReference type="Proteomes" id="UP000297385">
    <property type="component" value="Unassembled WGS sequence"/>
</dbReference>
<feature type="transmembrane region" description="Helical" evidence="6">
    <location>
        <begin position="49"/>
        <end position="70"/>
    </location>
</feature>
<evidence type="ECO:0000259" key="7">
    <source>
        <dbReference type="PROSITE" id="PS50850"/>
    </source>
</evidence>
<evidence type="ECO:0000256" key="2">
    <source>
        <dbReference type="ARBA" id="ARBA00022448"/>
    </source>
</evidence>
<sequence length="435" mass="47197">MVATDQSCMRKVLIRFLPLLLICYIVSYLDRVNVGYAALTMNQDLGLSNAAFGLGAGLFFITYFAFEIPSNIALKHFGARRWIARIMLTWGLLSGAMAFVDGEKSFYAVRLLLGAAEAGFFPGIIFFLTLWVPSRWRASFVGTFMVAVPMASVLGAPISAFLINSSGLWGLASWQTMFVVESVPAIFLAFVVFKVLRDKPEDAEWLSDEEKRWLKSTLAAEHSLGGEHEHENVGVVLKTPQIWILAYVYFCLAGISYGLAFFLPLIMKDAHLSIIQTGFATAAPFLIGAIGMVLWGRSSDRRQERRMHALIALGLAVVGLGASVLIPTPMAKIAAFSISAFGLMSALPVFWTLPNLLLKSTVGAAGIAMISSLGNLSGFVQSVLMGVIRDRTGSYGAGLLLIAAIGAMGFFVLLRATRDIPRPEARVGSWTSSTE</sequence>
<dbReference type="InterPro" id="IPR036259">
    <property type="entry name" value="MFS_trans_sf"/>
</dbReference>
<organism evidence="8 9">
    <name type="scientific">Paraburkholderia dipogonis</name>
    <dbReference type="NCBI Taxonomy" id="1211383"/>
    <lineage>
        <taxon>Bacteria</taxon>
        <taxon>Pseudomonadati</taxon>
        <taxon>Pseudomonadota</taxon>
        <taxon>Betaproteobacteria</taxon>
        <taxon>Burkholderiales</taxon>
        <taxon>Burkholderiaceae</taxon>
        <taxon>Paraburkholderia</taxon>
    </lineage>
</organism>
<dbReference type="InterPro" id="IPR011701">
    <property type="entry name" value="MFS"/>
</dbReference>
<dbReference type="InterPro" id="IPR020846">
    <property type="entry name" value="MFS_dom"/>
</dbReference>
<feature type="transmembrane region" description="Helical" evidence="6">
    <location>
        <begin position="333"/>
        <end position="353"/>
    </location>
</feature>
<keyword evidence="3 6" id="KW-0812">Transmembrane</keyword>
<evidence type="ECO:0000313" key="8">
    <source>
        <dbReference type="EMBL" id="TFE41987.1"/>
    </source>
</evidence>
<dbReference type="PROSITE" id="PS50850">
    <property type="entry name" value="MFS"/>
    <property type="match status" value="1"/>
</dbReference>
<keyword evidence="4 6" id="KW-1133">Transmembrane helix</keyword>
<reference evidence="8 9" key="1">
    <citation type="submission" date="2019-03" db="EMBL/GenBank/DDBJ databases">
        <title>Complete Genome Sequence of Paraburkholderia dipogonis ICMP 19430T, a Nitrogen-fixing Symbiont of the South African Invasive Legume Dipogon lignosus in New Zealand.</title>
        <authorList>
            <person name="De Meyer S.E."/>
        </authorList>
    </citation>
    <scope>NUCLEOTIDE SEQUENCE [LARGE SCALE GENOMIC DNA]</scope>
    <source>
        <strain evidence="8 9">ICMP 19430</strain>
    </source>
</reference>
<evidence type="ECO:0000256" key="6">
    <source>
        <dbReference type="SAM" id="Phobius"/>
    </source>
</evidence>
<feature type="transmembrane region" description="Helical" evidence="6">
    <location>
        <begin position="144"/>
        <end position="163"/>
    </location>
</feature>
<evidence type="ECO:0000256" key="4">
    <source>
        <dbReference type="ARBA" id="ARBA00022989"/>
    </source>
</evidence>
<dbReference type="EMBL" id="SNVI01000002">
    <property type="protein sequence ID" value="TFE41987.1"/>
    <property type="molecule type" value="Genomic_DNA"/>
</dbReference>
<feature type="transmembrane region" description="Helical" evidence="6">
    <location>
        <begin position="175"/>
        <end position="196"/>
    </location>
</feature>
<dbReference type="SUPFAM" id="SSF103473">
    <property type="entry name" value="MFS general substrate transporter"/>
    <property type="match status" value="1"/>
</dbReference>
<feature type="transmembrane region" description="Helical" evidence="6">
    <location>
        <begin position="244"/>
        <end position="267"/>
    </location>
</feature>
<feature type="transmembrane region" description="Helical" evidence="6">
    <location>
        <begin position="307"/>
        <end position="327"/>
    </location>
</feature>
<feature type="transmembrane region" description="Helical" evidence="6">
    <location>
        <begin position="82"/>
        <end position="100"/>
    </location>
</feature>
<comment type="subcellular location">
    <subcellularLocation>
        <location evidence="1">Membrane</location>
        <topology evidence="1">Multi-pass membrane protein</topology>
    </subcellularLocation>
</comment>
<protein>
    <submittedName>
        <fullName evidence="8">MFS transporter</fullName>
    </submittedName>
</protein>
<evidence type="ECO:0000256" key="1">
    <source>
        <dbReference type="ARBA" id="ARBA00004141"/>
    </source>
</evidence>
<dbReference type="PANTHER" id="PTHR43791:SF36">
    <property type="entry name" value="TRANSPORTER, PUTATIVE (AFU_ORTHOLOGUE AFUA_6G08340)-RELATED"/>
    <property type="match status" value="1"/>
</dbReference>
<feature type="domain" description="Major facilitator superfamily (MFS) profile" evidence="7">
    <location>
        <begin position="16"/>
        <end position="421"/>
    </location>
</feature>
<dbReference type="FunFam" id="1.20.1250.20:FF:000018">
    <property type="entry name" value="MFS transporter permease"/>
    <property type="match status" value="1"/>
</dbReference>
<dbReference type="Gene3D" id="1.20.1250.20">
    <property type="entry name" value="MFS general substrate transporter like domains"/>
    <property type="match status" value="2"/>
</dbReference>
<name>A0A4Y8MWT3_9BURK</name>
<feature type="transmembrane region" description="Helical" evidence="6">
    <location>
        <begin position="273"/>
        <end position="295"/>
    </location>
</feature>
<comment type="caution">
    <text evidence="8">The sequence shown here is derived from an EMBL/GenBank/DDBJ whole genome shotgun (WGS) entry which is preliminary data.</text>
</comment>
<feature type="transmembrane region" description="Helical" evidence="6">
    <location>
        <begin position="12"/>
        <end position="29"/>
    </location>
</feature>
<dbReference type="PANTHER" id="PTHR43791">
    <property type="entry name" value="PERMEASE-RELATED"/>
    <property type="match status" value="1"/>
</dbReference>
<evidence type="ECO:0000256" key="5">
    <source>
        <dbReference type="ARBA" id="ARBA00023136"/>
    </source>
</evidence>
<feature type="transmembrane region" description="Helical" evidence="6">
    <location>
        <begin position="394"/>
        <end position="414"/>
    </location>
</feature>
<dbReference type="CDD" id="cd17319">
    <property type="entry name" value="MFS_ExuT_GudP_like"/>
    <property type="match status" value="1"/>
</dbReference>
<feature type="transmembrane region" description="Helical" evidence="6">
    <location>
        <begin position="365"/>
        <end position="388"/>
    </location>
</feature>
<evidence type="ECO:0000256" key="3">
    <source>
        <dbReference type="ARBA" id="ARBA00022692"/>
    </source>
</evidence>
<dbReference type="RefSeq" id="WP_134465264.1">
    <property type="nucleotide sequence ID" value="NZ_JBHMFL010000100.1"/>
</dbReference>
<dbReference type="GO" id="GO:0016020">
    <property type="term" value="C:membrane"/>
    <property type="evidence" value="ECO:0007669"/>
    <property type="project" value="UniProtKB-SubCell"/>
</dbReference>
<keyword evidence="2" id="KW-0813">Transport</keyword>
<evidence type="ECO:0000313" key="9">
    <source>
        <dbReference type="Proteomes" id="UP000297385"/>
    </source>
</evidence>
<gene>
    <name evidence="8" type="ORF">E2553_35795</name>
</gene>
<feature type="transmembrane region" description="Helical" evidence="6">
    <location>
        <begin position="106"/>
        <end position="132"/>
    </location>
</feature>
<dbReference type="GeneID" id="97310887"/>
<dbReference type="GO" id="GO:0022857">
    <property type="term" value="F:transmembrane transporter activity"/>
    <property type="evidence" value="ECO:0007669"/>
    <property type="project" value="InterPro"/>
</dbReference>
<keyword evidence="5 6" id="KW-0472">Membrane</keyword>
<dbReference type="AlphaFoldDB" id="A0A4Y8MWT3"/>